<evidence type="ECO:0000256" key="4">
    <source>
        <dbReference type="ARBA" id="ARBA00023136"/>
    </source>
</evidence>
<dbReference type="Proteomes" id="UP000295310">
    <property type="component" value="Unassembled WGS sequence"/>
</dbReference>
<feature type="transmembrane region" description="Helical" evidence="5">
    <location>
        <begin position="157"/>
        <end position="178"/>
    </location>
</feature>
<name>A0A4R6BEE0_9STAP</name>
<accession>A0A4R6BEE0</accession>
<feature type="domain" description="ABC-2 type transporter transmembrane" evidence="6">
    <location>
        <begin position="53"/>
        <end position="225"/>
    </location>
</feature>
<evidence type="ECO:0000256" key="3">
    <source>
        <dbReference type="ARBA" id="ARBA00022989"/>
    </source>
</evidence>
<organism evidence="7 8">
    <name type="scientific">Macrococcus brunensis</name>
    <dbReference type="NCBI Taxonomy" id="198483"/>
    <lineage>
        <taxon>Bacteria</taxon>
        <taxon>Bacillati</taxon>
        <taxon>Bacillota</taxon>
        <taxon>Bacilli</taxon>
        <taxon>Bacillales</taxon>
        <taxon>Staphylococcaceae</taxon>
        <taxon>Macrococcus</taxon>
    </lineage>
</organism>
<dbReference type="PANTHER" id="PTHR43471">
    <property type="entry name" value="ABC TRANSPORTER PERMEASE"/>
    <property type="match status" value="1"/>
</dbReference>
<feature type="transmembrane region" description="Helical" evidence="5">
    <location>
        <begin position="50"/>
        <end position="74"/>
    </location>
</feature>
<feature type="transmembrane region" description="Helical" evidence="5">
    <location>
        <begin position="205"/>
        <end position="226"/>
    </location>
</feature>
<dbReference type="GO" id="GO:0016020">
    <property type="term" value="C:membrane"/>
    <property type="evidence" value="ECO:0007669"/>
    <property type="project" value="UniProtKB-SubCell"/>
</dbReference>
<sequence length="233" mass="26462">MNMNRIMAIAEKDFKEFMRNAMLLTMPLIPILLAAFYTRLPFDEMPGGKMMIAVLVVGMALGMVITSSMMTMLAEENEKHTLRGLINSPASMLDILLGKSLVVTIMTFISILIALIILQINIFTNFYMVIGFFELYLFFLLLGIGVGLMVKSVSETSLYLFPILVIFVMSPLVSSMGFDQKNIFIKIVDYLPVKQYMNLAENSEWMPILVLFIWVLVAFLFVSFLFRKASLDQ</sequence>
<feature type="transmembrane region" description="Helical" evidence="5">
    <location>
        <begin position="21"/>
        <end position="38"/>
    </location>
</feature>
<dbReference type="AlphaFoldDB" id="A0A4R6BEE0"/>
<keyword evidence="3 5" id="KW-1133">Transmembrane helix</keyword>
<evidence type="ECO:0000259" key="6">
    <source>
        <dbReference type="Pfam" id="PF12698"/>
    </source>
</evidence>
<comment type="caution">
    <text evidence="7">The sequence shown here is derived from an EMBL/GenBank/DDBJ whole genome shotgun (WGS) entry which is preliminary data.</text>
</comment>
<dbReference type="RefSeq" id="WP_133431811.1">
    <property type="nucleotide sequence ID" value="NZ_SCWA01000007.1"/>
</dbReference>
<evidence type="ECO:0000256" key="1">
    <source>
        <dbReference type="ARBA" id="ARBA00004141"/>
    </source>
</evidence>
<gene>
    <name evidence="7" type="ORF">ERX27_05375</name>
</gene>
<dbReference type="InterPro" id="IPR013525">
    <property type="entry name" value="ABC2_TM"/>
</dbReference>
<comment type="subcellular location">
    <subcellularLocation>
        <location evidence="1">Membrane</location>
        <topology evidence="1">Multi-pass membrane protein</topology>
    </subcellularLocation>
</comment>
<evidence type="ECO:0000256" key="5">
    <source>
        <dbReference type="SAM" id="Phobius"/>
    </source>
</evidence>
<evidence type="ECO:0000313" key="7">
    <source>
        <dbReference type="EMBL" id="TDL98108.1"/>
    </source>
</evidence>
<protein>
    <recommendedName>
        <fullName evidence="6">ABC-2 type transporter transmembrane domain-containing protein</fullName>
    </recommendedName>
</protein>
<keyword evidence="8" id="KW-1185">Reference proteome</keyword>
<feature type="transmembrane region" description="Helical" evidence="5">
    <location>
        <begin position="95"/>
        <end position="120"/>
    </location>
</feature>
<evidence type="ECO:0000256" key="2">
    <source>
        <dbReference type="ARBA" id="ARBA00022692"/>
    </source>
</evidence>
<dbReference type="PANTHER" id="PTHR43471:SF1">
    <property type="entry name" value="ABC TRANSPORTER PERMEASE PROTEIN NOSY-RELATED"/>
    <property type="match status" value="1"/>
</dbReference>
<feature type="transmembrane region" description="Helical" evidence="5">
    <location>
        <begin position="126"/>
        <end position="150"/>
    </location>
</feature>
<keyword evidence="4 5" id="KW-0472">Membrane</keyword>
<keyword evidence="2 5" id="KW-0812">Transmembrane</keyword>
<dbReference type="Pfam" id="PF12698">
    <property type="entry name" value="ABC2_membrane_3"/>
    <property type="match status" value="1"/>
</dbReference>
<dbReference type="EMBL" id="SCWA01000007">
    <property type="protein sequence ID" value="TDL98108.1"/>
    <property type="molecule type" value="Genomic_DNA"/>
</dbReference>
<proteinExistence type="predicted"/>
<dbReference type="GO" id="GO:0140359">
    <property type="term" value="F:ABC-type transporter activity"/>
    <property type="evidence" value="ECO:0007669"/>
    <property type="project" value="InterPro"/>
</dbReference>
<dbReference type="OrthoDB" id="3182222at2"/>
<reference evidence="7 8" key="1">
    <citation type="submission" date="2019-01" db="EMBL/GenBank/DDBJ databases">
        <title>Draft genome sequences of the type strains of six Macrococcus species.</title>
        <authorList>
            <person name="Mazhar S."/>
            <person name="Altermann E."/>
            <person name="Hill C."/>
            <person name="Mcauliffe O."/>
        </authorList>
    </citation>
    <scope>NUCLEOTIDE SEQUENCE [LARGE SCALE GENOMIC DNA]</scope>
    <source>
        <strain evidence="7 8">CCM4811</strain>
    </source>
</reference>
<evidence type="ECO:0000313" key="8">
    <source>
        <dbReference type="Proteomes" id="UP000295310"/>
    </source>
</evidence>